<organism evidence="1 2">
    <name type="scientific">Stutzerimonas kirkiae</name>
    <dbReference type="NCBI Taxonomy" id="2211392"/>
    <lineage>
        <taxon>Bacteria</taxon>
        <taxon>Pseudomonadati</taxon>
        <taxon>Pseudomonadota</taxon>
        <taxon>Gammaproteobacteria</taxon>
        <taxon>Pseudomonadales</taxon>
        <taxon>Pseudomonadaceae</taxon>
        <taxon>Stutzerimonas</taxon>
    </lineage>
</organism>
<evidence type="ECO:0000313" key="1">
    <source>
        <dbReference type="EMBL" id="TBU98404.1"/>
    </source>
</evidence>
<dbReference type="Proteomes" id="UP000292639">
    <property type="component" value="Unassembled WGS sequence"/>
</dbReference>
<dbReference type="Gene3D" id="3.40.50.1820">
    <property type="entry name" value="alpha/beta hydrolase"/>
    <property type="match status" value="1"/>
</dbReference>
<proteinExistence type="predicted"/>
<dbReference type="GO" id="GO:0016787">
    <property type="term" value="F:hydrolase activity"/>
    <property type="evidence" value="ECO:0007669"/>
    <property type="project" value="UniProtKB-KW"/>
</dbReference>
<gene>
    <name evidence="1" type="ORF">DNJ96_05890</name>
</gene>
<dbReference type="PIRSF" id="PIRSF037442">
    <property type="entry name" value="UCP037442_abhydr"/>
    <property type="match status" value="1"/>
</dbReference>
<dbReference type="InterPro" id="IPR017208">
    <property type="entry name" value="UCP037442_abhydr"/>
</dbReference>
<keyword evidence="2" id="KW-1185">Reference proteome</keyword>
<protein>
    <submittedName>
        <fullName evidence="1">Alpha/beta hydrolase</fullName>
    </submittedName>
</protein>
<sequence length="285" mass="31588">MPSTLTAADGYTLGVTRYPASGTLRGRLIVAGATAVPQGFYRRFALYTSAQGFETLTLDYRGIGLSRPASLKGFRMNLLDWGRLDLAAAVEAMGGDDLPLYIVGHSYGGHGFGLLPNHQAVSGFYGFGVGAGWHGHMPLAERLKVLAMWRLVLPPLTYWKGYCPWKILGLGEDLPLDVYRQWRHWCGFPRYFFDDPAMHGIEEQFAAVRTPILAANALDDLWAMPRSRDAFLEGYSSAPITRLDLDPAQWGGQIGHMGYFRAAAEPLWQEVLKWFASLPPRPALP</sequence>
<dbReference type="InterPro" id="IPR029058">
    <property type="entry name" value="AB_hydrolase_fold"/>
</dbReference>
<keyword evidence="1" id="KW-0378">Hydrolase</keyword>
<reference evidence="1 2" key="1">
    <citation type="submission" date="2018-06" db="EMBL/GenBank/DDBJ databases">
        <title>Three novel Pseudomonas species isolated from symptomatic oak.</title>
        <authorList>
            <person name="Bueno-Gonzalez V."/>
            <person name="Brady C."/>
        </authorList>
    </citation>
    <scope>NUCLEOTIDE SEQUENCE [LARGE SCALE GENOMIC DNA]</scope>
    <source>
        <strain evidence="1 2">P17C</strain>
    </source>
</reference>
<dbReference type="EMBL" id="QJUP01000005">
    <property type="protein sequence ID" value="TBU98404.1"/>
    <property type="molecule type" value="Genomic_DNA"/>
</dbReference>
<dbReference type="RefSeq" id="WP_131184666.1">
    <property type="nucleotide sequence ID" value="NZ_QJUO01000016.1"/>
</dbReference>
<dbReference type="AlphaFoldDB" id="A0A4Q9RBU7"/>
<comment type="caution">
    <text evidence="1">The sequence shown here is derived from an EMBL/GenBank/DDBJ whole genome shotgun (WGS) entry which is preliminary data.</text>
</comment>
<dbReference type="SUPFAM" id="SSF53474">
    <property type="entry name" value="alpha/beta-Hydrolases"/>
    <property type="match status" value="1"/>
</dbReference>
<accession>A0A4Q9RBU7</accession>
<name>A0A4Q9RBU7_9GAMM</name>
<evidence type="ECO:0000313" key="2">
    <source>
        <dbReference type="Proteomes" id="UP000292639"/>
    </source>
</evidence>